<comment type="cofactor">
    <cofactor evidence="1 10">
        <name>Zn(2+)</name>
        <dbReference type="ChEBI" id="CHEBI:29105"/>
    </cofactor>
</comment>
<evidence type="ECO:0000256" key="4">
    <source>
        <dbReference type="ARBA" id="ARBA00022670"/>
    </source>
</evidence>
<evidence type="ECO:0000256" key="8">
    <source>
        <dbReference type="ARBA" id="ARBA00023049"/>
    </source>
</evidence>
<proteinExistence type="inferred from homology"/>
<dbReference type="InterPro" id="IPR023358">
    <property type="entry name" value="Peptidase_M18_dom2"/>
</dbReference>
<evidence type="ECO:0000256" key="3">
    <source>
        <dbReference type="ARBA" id="ARBA00022438"/>
    </source>
</evidence>
<dbReference type="GeneID" id="93486373"/>
<keyword evidence="8 9" id="KW-0482">Metalloprotease</keyword>
<dbReference type="Gene3D" id="2.30.250.10">
    <property type="entry name" value="Aminopeptidase i, Domain 2"/>
    <property type="match status" value="1"/>
</dbReference>
<keyword evidence="4 9" id="KW-0645">Protease</keyword>
<evidence type="ECO:0000256" key="1">
    <source>
        <dbReference type="ARBA" id="ARBA00001947"/>
    </source>
</evidence>
<dbReference type="EMBL" id="JACHHI010000005">
    <property type="protein sequence ID" value="MBB6478052.1"/>
    <property type="molecule type" value="Genomic_DNA"/>
</dbReference>
<evidence type="ECO:0000256" key="10">
    <source>
        <dbReference type="RuleBase" id="RU004387"/>
    </source>
</evidence>
<organism evidence="11 12">
    <name type="scientific">Negativicoccus succinicivorans</name>
    <dbReference type="NCBI Taxonomy" id="620903"/>
    <lineage>
        <taxon>Bacteria</taxon>
        <taxon>Bacillati</taxon>
        <taxon>Bacillota</taxon>
        <taxon>Negativicutes</taxon>
        <taxon>Veillonellales</taxon>
        <taxon>Veillonellaceae</taxon>
        <taxon>Negativicoccus</taxon>
    </lineage>
</organism>
<protein>
    <recommendedName>
        <fullName evidence="10">M18 family aminopeptidase</fullName>
        <ecNumber evidence="10">3.4.11.-</ecNumber>
    </recommendedName>
</protein>
<reference evidence="11 12" key="1">
    <citation type="submission" date="2020-08" db="EMBL/GenBank/DDBJ databases">
        <title>Genomic Encyclopedia of Type Strains, Phase IV (KMG-IV): sequencing the most valuable type-strain genomes for metagenomic binning, comparative biology and taxonomic classification.</title>
        <authorList>
            <person name="Goeker M."/>
        </authorList>
    </citation>
    <scope>NUCLEOTIDE SEQUENCE [LARGE SCALE GENOMIC DNA]</scope>
    <source>
        <strain evidence="11 12">DSM 21255</strain>
    </source>
</reference>
<dbReference type="RefSeq" id="WP_159823213.1">
    <property type="nucleotide sequence ID" value="NZ_CABWNB010000004.1"/>
</dbReference>
<keyword evidence="12" id="KW-1185">Reference proteome</keyword>
<dbReference type="SUPFAM" id="SSF53187">
    <property type="entry name" value="Zn-dependent exopeptidases"/>
    <property type="match status" value="1"/>
</dbReference>
<comment type="caution">
    <text evidence="11">The sequence shown here is derived from an EMBL/GenBank/DDBJ whole genome shotgun (WGS) entry which is preliminary data.</text>
</comment>
<keyword evidence="5 9" id="KW-0479">Metal-binding</keyword>
<dbReference type="GO" id="GO:0008237">
    <property type="term" value="F:metallopeptidase activity"/>
    <property type="evidence" value="ECO:0007669"/>
    <property type="project" value="UniProtKB-KW"/>
</dbReference>
<dbReference type="Pfam" id="PF02127">
    <property type="entry name" value="Peptidase_M18"/>
    <property type="match status" value="1"/>
</dbReference>
<dbReference type="PRINTS" id="PR00932">
    <property type="entry name" value="AMINO1PTASE"/>
</dbReference>
<dbReference type="OrthoDB" id="89722at2"/>
<dbReference type="Proteomes" id="UP000591941">
    <property type="component" value="Unassembled WGS sequence"/>
</dbReference>
<keyword evidence="6 9" id="KW-0378">Hydrolase</keyword>
<dbReference type="AlphaFoldDB" id="A0A841R6A3"/>
<sequence>METYSRKTPVWNRFNQTQQKDCYKYAEEYKKFLDAARTERLANKEIIRQAKAAGYRPLSSFSELHAGDKVYLDHKGKAVIMAVIGRDDMRQGLKLIGSHIDSPRLDLKANPLDEKDGLVFLRTHYYGGIKKYQWVCMPLALVGVIAKTDGSLINVEMGLDAADPVLYITDILPHLGQTQAQKKLNEAITGEMLLPVIGGHGEGKKSAKEMVLKIFGDKYGITEEDFASAELEVIPAQCARDVGIDRAFVMAHGQDDRVCSYGNLAAILAAKPSTKTQVALFTDKEEIGSYGNTGVNSSYVTDFIMDLLELQGDGSHRALRDTLRHTEILSADVTASFDPTFADVMEKNNSSLTGFGIVLTKYTGARGKSGSNDANAEFLGKVRGIFNENNVPWQIGELGKVDQGGGGTIALYLAAWGCEVVDCGVTMLSMHAPLELVEKTDAYCAYLAYKAFFESN</sequence>
<dbReference type="GO" id="GO:0008270">
    <property type="term" value="F:zinc ion binding"/>
    <property type="evidence" value="ECO:0007669"/>
    <property type="project" value="InterPro"/>
</dbReference>
<dbReference type="SUPFAM" id="SSF101821">
    <property type="entry name" value="Aminopeptidase/glucanase lid domain"/>
    <property type="match status" value="1"/>
</dbReference>
<comment type="similarity">
    <text evidence="2 9">Belongs to the peptidase M18 family.</text>
</comment>
<evidence type="ECO:0000256" key="6">
    <source>
        <dbReference type="ARBA" id="ARBA00022801"/>
    </source>
</evidence>
<dbReference type="PANTHER" id="PTHR28570:SF2">
    <property type="entry name" value="M18 FAMILY AMINOPEPTIDASE 1-RELATED"/>
    <property type="match status" value="1"/>
</dbReference>
<evidence type="ECO:0000256" key="2">
    <source>
        <dbReference type="ARBA" id="ARBA00008290"/>
    </source>
</evidence>
<evidence type="ECO:0000256" key="9">
    <source>
        <dbReference type="RuleBase" id="RU004386"/>
    </source>
</evidence>
<dbReference type="PANTHER" id="PTHR28570">
    <property type="entry name" value="ASPARTYL AMINOPEPTIDASE"/>
    <property type="match status" value="1"/>
</dbReference>
<evidence type="ECO:0000313" key="12">
    <source>
        <dbReference type="Proteomes" id="UP000591941"/>
    </source>
</evidence>
<keyword evidence="3 9" id="KW-0031">Aminopeptidase</keyword>
<dbReference type="Gene3D" id="3.40.630.10">
    <property type="entry name" value="Zn peptidases"/>
    <property type="match status" value="1"/>
</dbReference>
<dbReference type="EC" id="3.4.11.-" evidence="10"/>
<accession>A0A841R6A3</accession>
<dbReference type="GO" id="GO:0004177">
    <property type="term" value="F:aminopeptidase activity"/>
    <property type="evidence" value="ECO:0007669"/>
    <property type="project" value="UniProtKB-KW"/>
</dbReference>
<name>A0A841R6A3_9FIRM</name>
<evidence type="ECO:0000313" key="11">
    <source>
        <dbReference type="EMBL" id="MBB6478052.1"/>
    </source>
</evidence>
<keyword evidence="7 9" id="KW-0862">Zinc</keyword>
<dbReference type="GO" id="GO:0005737">
    <property type="term" value="C:cytoplasm"/>
    <property type="evidence" value="ECO:0007669"/>
    <property type="project" value="UniProtKB-ARBA"/>
</dbReference>
<gene>
    <name evidence="11" type="ORF">HNR45_001113</name>
</gene>
<evidence type="ECO:0000256" key="7">
    <source>
        <dbReference type="ARBA" id="ARBA00022833"/>
    </source>
</evidence>
<dbReference type="InterPro" id="IPR001948">
    <property type="entry name" value="Peptidase_M18"/>
</dbReference>
<dbReference type="GO" id="GO:0006508">
    <property type="term" value="P:proteolysis"/>
    <property type="evidence" value="ECO:0007669"/>
    <property type="project" value="UniProtKB-KW"/>
</dbReference>
<dbReference type="NCBIfam" id="NF002600">
    <property type="entry name" value="PRK02256.1"/>
    <property type="match status" value="1"/>
</dbReference>
<evidence type="ECO:0000256" key="5">
    <source>
        <dbReference type="ARBA" id="ARBA00022723"/>
    </source>
</evidence>